<comment type="caution">
    <text evidence="1">The sequence shown here is derived from an EMBL/GenBank/DDBJ whole genome shotgun (WGS) entry which is preliminary data.</text>
</comment>
<sequence length="189" mass="21900">MLKKRSIYVGVMLLLAGLWLFRFIHLNQAYPRPKLVEKKVGEVIAYTKDVDVRVTKTRFLTRSEDSRLMEAASDMDAGEKDDILIVQMEAVNHSDEESLLDLSEMCLEAEGYTNGVGMTEFSTLNQGEPLRQTLAPEEKKVFEIPYLFYYSDRSKRETLLAHDFFVTYKLYPEKCRIAIGPMQEKKEKK</sequence>
<gene>
    <name evidence="1" type="ORF">FYJ34_10620</name>
</gene>
<proteinExistence type="predicted"/>
<dbReference type="RefSeq" id="WP_154478469.1">
    <property type="nucleotide sequence ID" value="NZ_VULY01000018.1"/>
</dbReference>
<dbReference type="EMBL" id="VULY01000018">
    <property type="protein sequence ID" value="MSR94695.1"/>
    <property type="molecule type" value="Genomic_DNA"/>
</dbReference>
<reference evidence="1 2" key="1">
    <citation type="submission" date="2019-08" db="EMBL/GenBank/DDBJ databases">
        <title>In-depth cultivation of the pig gut microbiome towards novel bacterial diversity and tailored functional studies.</title>
        <authorList>
            <person name="Wylensek D."/>
            <person name="Hitch T.C.A."/>
            <person name="Clavel T."/>
        </authorList>
    </citation>
    <scope>NUCLEOTIDE SEQUENCE [LARGE SCALE GENOMIC DNA]</scope>
    <source>
        <strain evidence="1 2">68-1-5</strain>
    </source>
</reference>
<accession>A0A6N7V2B5</accession>
<evidence type="ECO:0008006" key="3">
    <source>
        <dbReference type="Google" id="ProtNLM"/>
    </source>
</evidence>
<dbReference type="AlphaFoldDB" id="A0A6N7V2B5"/>
<evidence type="ECO:0000313" key="2">
    <source>
        <dbReference type="Proteomes" id="UP000434409"/>
    </source>
</evidence>
<keyword evidence="2" id="KW-1185">Reference proteome</keyword>
<organism evidence="1 2">
    <name type="scientific">Suipraeoptans intestinalis</name>
    <dbReference type="NCBI Taxonomy" id="2606628"/>
    <lineage>
        <taxon>Bacteria</taxon>
        <taxon>Bacillati</taxon>
        <taxon>Bacillota</taxon>
        <taxon>Clostridia</taxon>
        <taxon>Lachnospirales</taxon>
        <taxon>Lachnospiraceae</taxon>
        <taxon>Suipraeoptans</taxon>
    </lineage>
</organism>
<evidence type="ECO:0000313" key="1">
    <source>
        <dbReference type="EMBL" id="MSR94695.1"/>
    </source>
</evidence>
<name>A0A6N7V2B5_9FIRM</name>
<dbReference type="Proteomes" id="UP000434409">
    <property type="component" value="Unassembled WGS sequence"/>
</dbReference>
<protein>
    <recommendedName>
        <fullName evidence="3">DUF4352 domain-containing protein</fullName>
    </recommendedName>
</protein>